<feature type="domain" description="BHLH" evidence="7">
    <location>
        <begin position="314"/>
        <end position="364"/>
    </location>
</feature>
<dbReference type="EnsemblPlants" id="Kaladp0045s0236.6.v1.1">
    <property type="protein sequence ID" value="Kaladp0045s0236.6.v1.1"/>
    <property type="gene ID" value="Kaladp0045s0236.v1.1"/>
</dbReference>
<dbReference type="InterPro" id="IPR011598">
    <property type="entry name" value="bHLH_dom"/>
</dbReference>
<feature type="compositionally biased region" description="Polar residues" evidence="6">
    <location>
        <begin position="123"/>
        <end position="134"/>
    </location>
</feature>
<accession>A0A7N0TTD7</accession>
<keyword evidence="9" id="KW-1185">Reference proteome</keyword>
<keyword evidence="4" id="KW-0804">Transcription</keyword>
<keyword evidence="3" id="KW-0238">DNA-binding</keyword>
<dbReference type="GO" id="GO:0005634">
    <property type="term" value="C:nucleus"/>
    <property type="evidence" value="ECO:0007669"/>
    <property type="project" value="UniProtKB-SubCell"/>
</dbReference>
<name>A0A7N0TTD7_KALFE</name>
<evidence type="ECO:0000256" key="2">
    <source>
        <dbReference type="ARBA" id="ARBA00023015"/>
    </source>
</evidence>
<evidence type="ECO:0000313" key="8">
    <source>
        <dbReference type="EnsemblPlants" id="Kaladp0045s0236.1.v1.1"/>
    </source>
</evidence>
<reference evidence="8" key="1">
    <citation type="submission" date="2021-01" db="UniProtKB">
        <authorList>
            <consortium name="EnsemblPlants"/>
        </authorList>
    </citation>
    <scope>IDENTIFICATION</scope>
</reference>
<dbReference type="SUPFAM" id="SSF47459">
    <property type="entry name" value="HLH, helix-loop-helix DNA-binding domain"/>
    <property type="match status" value="1"/>
</dbReference>
<evidence type="ECO:0000256" key="5">
    <source>
        <dbReference type="ARBA" id="ARBA00023242"/>
    </source>
</evidence>
<dbReference type="Gramene" id="Kaladp0045s0236.5.v1.1">
    <property type="protein sequence ID" value="Kaladp0045s0236.5.v1.1"/>
    <property type="gene ID" value="Kaladp0045s0236.v1.1"/>
</dbReference>
<dbReference type="InterPro" id="IPR036638">
    <property type="entry name" value="HLH_DNA-bd_sf"/>
</dbReference>
<evidence type="ECO:0000256" key="4">
    <source>
        <dbReference type="ARBA" id="ARBA00023163"/>
    </source>
</evidence>
<dbReference type="FunFam" id="4.10.280.10:FF:000021">
    <property type="entry name" value="Transcription factor bHLH130 family"/>
    <property type="match status" value="1"/>
</dbReference>
<dbReference type="PROSITE" id="PS50888">
    <property type="entry name" value="BHLH"/>
    <property type="match status" value="1"/>
</dbReference>
<evidence type="ECO:0000256" key="1">
    <source>
        <dbReference type="ARBA" id="ARBA00004123"/>
    </source>
</evidence>
<dbReference type="EnsemblPlants" id="Kaladp0045s0236.5.v1.1">
    <property type="protein sequence ID" value="Kaladp0045s0236.5.v1.1"/>
    <property type="gene ID" value="Kaladp0045s0236.v1.1"/>
</dbReference>
<dbReference type="EnsemblPlants" id="Kaladp0045s0236.1.v1.1">
    <property type="protein sequence ID" value="Kaladp0045s0236.1.v1.1"/>
    <property type="gene ID" value="Kaladp0045s0236.v1.1"/>
</dbReference>
<evidence type="ECO:0000313" key="9">
    <source>
        <dbReference type="Proteomes" id="UP000594263"/>
    </source>
</evidence>
<keyword evidence="5" id="KW-0539">Nucleus</keyword>
<evidence type="ECO:0000256" key="6">
    <source>
        <dbReference type="SAM" id="MobiDB-lite"/>
    </source>
</evidence>
<dbReference type="GO" id="GO:0000978">
    <property type="term" value="F:RNA polymerase II cis-regulatory region sequence-specific DNA binding"/>
    <property type="evidence" value="ECO:0007669"/>
    <property type="project" value="TreeGrafter"/>
</dbReference>
<dbReference type="Proteomes" id="UP000594263">
    <property type="component" value="Unplaced"/>
</dbReference>
<keyword evidence="2" id="KW-0805">Transcription regulation</keyword>
<dbReference type="Gramene" id="Kaladp0045s0236.6.v1.1">
    <property type="protein sequence ID" value="Kaladp0045s0236.6.v1.1"/>
    <property type="gene ID" value="Kaladp0045s0236.v1.1"/>
</dbReference>
<dbReference type="Gramene" id="Kaladp0045s0236.1.v1.1">
    <property type="protein sequence ID" value="Kaladp0045s0236.1.v1.1"/>
    <property type="gene ID" value="Kaladp0045s0236.v1.1"/>
</dbReference>
<dbReference type="AlphaFoldDB" id="A0A7N0TTD7"/>
<organism evidence="8 9">
    <name type="scientific">Kalanchoe fedtschenkoi</name>
    <name type="common">Lavender scallops</name>
    <name type="synonym">South American air plant</name>
    <dbReference type="NCBI Taxonomy" id="63787"/>
    <lineage>
        <taxon>Eukaryota</taxon>
        <taxon>Viridiplantae</taxon>
        <taxon>Streptophyta</taxon>
        <taxon>Embryophyta</taxon>
        <taxon>Tracheophyta</taxon>
        <taxon>Spermatophyta</taxon>
        <taxon>Magnoliopsida</taxon>
        <taxon>eudicotyledons</taxon>
        <taxon>Gunneridae</taxon>
        <taxon>Pentapetalae</taxon>
        <taxon>Saxifragales</taxon>
        <taxon>Crassulaceae</taxon>
        <taxon>Kalanchoe</taxon>
    </lineage>
</organism>
<comment type="subcellular location">
    <subcellularLocation>
        <location evidence="1">Nucleus</location>
    </subcellularLocation>
</comment>
<dbReference type="PANTHER" id="PTHR16223">
    <property type="entry name" value="TRANSCRIPTION FACTOR BHLH83-RELATED"/>
    <property type="match status" value="1"/>
</dbReference>
<dbReference type="InterPro" id="IPR045843">
    <property type="entry name" value="IND-like"/>
</dbReference>
<dbReference type="GO" id="GO:0046983">
    <property type="term" value="F:protein dimerization activity"/>
    <property type="evidence" value="ECO:0007669"/>
    <property type="project" value="InterPro"/>
</dbReference>
<sequence>MDADLHQARQFNPVVVGGGGGGSGGLTRYRSAPSSYFSNFGMEYKDVSDFLRPPPPKPLSPQIDRIFAQLASEIPGDHTLEVEAAITTPVMKLEIEPELPPAAPVMMASYTPSAGLPPPHPLSRTSSGVNTSSHRGLKSSAAQPVRIPVVEKPSSGSNIARHNSLPAGLFSQIDVHNVAAAYFCTGSNQANSSSDLMSAYSGIGNDNIKPEEDDDYMLNGFWNDSPSTEKLLTGVKRERAEDEFLSGGALEDIKPFSKDSNIPQAAGEMKKSGLLSHHLSLPKSSMEMLSAMEKFLDLQDSTTVPVGVRAKRGCATHPRSIAERVRRTKISERMRRLQELVPNMDKQTNTSDMLDMAVDYIKDLQQRVQILQACRERCTC</sequence>
<protein>
    <recommendedName>
        <fullName evidence="7">BHLH domain-containing protein</fullName>
    </recommendedName>
</protein>
<dbReference type="PANTHER" id="PTHR16223:SF125">
    <property type="entry name" value="OS08G0506700 PROTEIN"/>
    <property type="match status" value="1"/>
</dbReference>
<proteinExistence type="predicted"/>
<evidence type="ECO:0000256" key="3">
    <source>
        <dbReference type="ARBA" id="ARBA00023125"/>
    </source>
</evidence>
<feature type="region of interest" description="Disordered" evidence="6">
    <location>
        <begin position="114"/>
        <end position="141"/>
    </location>
</feature>
<dbReference type="Gene3D" id="4.10.280.10">
    <property type="entry name" value="Helix-loop-helix DNA-binding domain"/>
    <property type="match status" value="1"/>
</dbReference>
<dbReference type="GO" id="GO:0000981">
    <property type="term" value="F:DNA-binding transcription factor activity, RNA polymerase II-specific"/>
    <property type="evidence" value="ECO:0007669"/>
    <property type="project" value="TreeGrafter"/>
</dbReference>
<dbReference type="Pfam" id="PF00010">
    <property type="entry name" value="HLH"/>
    <property type="match status" value="1"/>
</dbReference>
<evidence type="ECO:0000259" key="7">
    <source>
        <dbReference type="PROSITE" id="PS50888"/>
    </source>
</evidence>
<dbReference type="SMART" id="SM00353">
    <property type="entry name" value="HLH"/>
    <property type="match status" value="1"/>
</dbReference>